<evidence type="ECO:0000313" key="2">
    <source>
        <dbReference type="EMBL" id="MBA4654871.1"/>
    </source>
</evidence>
<dbReference type="InterPro" id="IPR024732">
    <property type="entry name" value="NAGLU_C"/>
</dbReference>
<sequence>MCMEGIEQNPVIYELMSEMAFRSEEVQLMEWIKNYSYRRYGKVVHQLETAWDILYRTIYNCTDGIADHNKDFIVQFPDWDPANGGPAGSLVISDSGSARHILIESKSSLPQAHLWYPTQEVIKALHLFLEAGKDLAGSVTFRYDLVDLTRQALSKLANDIYLKAVIAFQRKDLETLDLHSKKFLRLIKEIDQLLATDDNFQLGTWLESAKSLASNPGELRQYEWNARTQITMWFDTTQTNQSKLHDYANKFWSGLLRDYYLPRATTYFNHLREALRENRTFRLDAWRREWITHSNKWQTDTKLYPVSSEGNSLAMAKKLFKKYLS</sequence>
<dbReference type="Gene3D" id="1.20.120.670">
    <property type="entry name" value="N-acetyl-b-d-glucoasminidase"/>
    <property type="match status" value="1"/>
</dbReference>
<reference evidence="2" key="2">
    <citation type="submission" date="2020-07" db="EMBL/GenBank/DDBJ databases">
        <authorList>
            <person name="Vera ALvarez R."/>
            <person name="Arias-Moreno D.M."/>
            <person name="Jimenez-Jacinto V."/>
            <person name="Jimenez-Bremont J.F."/>
            <person name="Swaminathan K."/>
            <person name="Moose S.P."/>
            <person name="Guerrero-Gonzalez M.L."/>
            <person name="Marino-Ramirez L."/>
            <person name="Landsman D."/>
            <person name="Rodriguez-Kessler M."/>
            <person name="Delgado-Sanchez P."/>
        </authorList>
    </citation>
    <scope>NUCLEOTIDE SEQUENCE</scope>
    <source>
        <tissue evidence="2">Cladode</tissue>
    </source>
</reference>
<dbReference type="Pfam" id="PF12972">
    <property type="entry name" value="NAGLU_C"/>
    <property type="match status" value="1"/>
</dbReference>
<keyword evidence="2" id="KW-0378">Hydrolase</keyword>
<name>A0A7C9A0G0_OPUST</name>
<dbReference type="AlphaFoldDB" id="A0A7C9A0G0"/>
<accession>A0A7C9A0G0</accession>
<organism evidence="2">
    <name type="scientific">Opuntia streptacantha</name>
    <name type="common">Prickly pear cactus</name>
    <name type="synonym">Opuntia cardona</name>
    <dbReference type="NCBI Taxonomy" id="393608"/>
    <lineage>
        <taxon>Eukaryota</taxon>
        <taxon>Viridiplantae</taxon>
        <taxon>Streptophyta</taxon>
        <taxon>Embryophyta</taxon>
        <taxon>Tracheophyta</taxon>
        <taxon>Spermatophyta</taxon>
        <taxon>Magnoliopsida</taxon>
        <taxon>eudicotyledons</taxon>
        <taxon>Gunneridae</taxon>
        <taxon>Pentapetalae</taxon>
        <taxon>Caryophyllales</taxon>
        <taxon>Cactineae</taxon>
        <taxon>Cactaceae</taxon>
        <taxon>Opuntioideae</taxon>
        <taxon>Opuntia</taxon>
    </lineage>
</organism>
<reference evidence="2" key="1">
    <citation type="journal article" date="2013" name="J. Plant Res.">
        <title>Effect of fungi and light on seed germination of three Opuntia species from semiarid lands of central Mexico.</title>
        <authorList>
            <person name="Delgado-Sanchez P."/>
            <person name="Jimenez-Bremont J.F."/>
            <person name="Guerrero-Gonzalez Mde L."/>
            <person name="Flores J."/>
        </authorList>
    </citation>
    <scope>NUCLEOTIDE SEQUENCE</scope>
    <source>
        <tissue evidence="2">Cladode</tissue>
    </source>
</reference>
<dbReference type="PANTHER" id="PTHR12872:SF1">
    <property type="entry name" value="ALPHA-N-ACETYLGLUCOSAMINIDASE"/>
    <property type="match status" value="1"/>
</dbReference>
<dbReference type="GO" id="GO:0004561">
    <property type="term" value="F:alpha-N-acetylglucosaminidase activity"/>
    <property type="evidence" value="ECO:0007669"/>
    <property type="project" value="UniProtKB-EC"/>
</dbReference>
<dbReference type="EMBL" id="GISG01185057">
    <property type="protein sequence ID" value="MBA4654871.1"/>
    <property type="molecule type" value="Transcribed_RNA"/>
</dbReference>
<dbReference type="EC" id="3.2.1.50" evidence="2"/>
<dbReference type="PANTHER" id="PTHR12872">
    <property type="entry name" value="ALPHA-N-ACETYLGLUCOSAMINIDASE"/>
    <property type="match status" value="1"/>
</dbReference>
<dbReference type="InterPro" id="IPR007781">
    <property type="entry name" value="NAGLU"/>
</dbReference>
<feature type="domain" description="Alpha-N-acetylglucosaminidase C-terminal" evidence="1">
    <location>
        <begin position="31"/>
        <end position="322"/>
    </location>
</feature>
<evidence type="ECO:0000259" key="1">
    <source>
        <dbReference type="Pfam" id="PF12972"/>
    </source>
</evidence>
<keyword evidence="2" id="KW-0326">Glycosidase</keyword>
<proteinExistence type="predicted"/>
<protein>
    <submittedName>
        <fullName evidence="2">Alpha-N-acetylglucosaminidase</fullName>
        <ecNumber evidence="2">3.2.1.50</ecNumber>
    </submittedName>
</protein>